<sequence>MKTIQPILTITGSDSTGGSGVQADIRTISELGGYAVSAITSITVQNTLGIQAFFDIPAEIVSGQIEAIMNDIQPSIVKVGMIRRVETLEVVIDALTKYRPDYIIYAPAIWSSNGDALMTEDVVSQIRYRLLPLCSVVVARKKENDIILQDTKLLRMAEGNGMQVFLLDNANSHGLTNRFSSALAVYLNQGKKMEDALAMAQDFINVELTRESNLQGRSSELYNQFISQVNNFCRTYSDVHFYADQLNVSSRYLAQVTRRISCKTPKAIIDEYIVKEIERELSTTTHTVQEIANTFGFSSQAHLTKFFKKMRGVTPSAFRQPKPVN</sequence>
<dbReference type="OrthoDB" id="9810880at2"/>
<keyword evidence="3" id="KW-0805">Transcription regulation</keyword>
<dbReference type="GO" id="GO:0008972">
    <property type="term" value="F:phosphomethylpyrimidine kinase activity"/>
    <property type="evidence" value="ECO:0007669"/>
    <property type="project" value="InterPro"/>
</dbReference>
<dbReference type="GO" id="GO:0003700">
    <property type="term" value="F:DNA-binding transcription factor activity"/>
    <property type="evidence" value="ECO:0007669"/>
    <property type="project" value="InterPro"/>
</dbReference>
<dbReference type="SMART" id="SM00342">
    <property type="entry name" value="HTH_ARAC"/>
    <property type="match status" value="1"/>
</dbReference>
<feature type="domain" description="HTH araC/xylS-type" evidence="5">
    <location>
        <begin position="243"/>
        <end position="321"/>
    </location>
</feature>
<evidence type="ECO:0000256" key="1">
    <source>
        <dbReference type="ARBA" id="ARBA00004948"/>
    </source>
</evidence>
<comment type="pathway">
    <text evidence="1">Cofactor biosynthesis; thiamine diphosphate biosynthesis.</text>
</comment>
<reference evidence="6 7" key="1">
    <citation type="submission" date="2019-09" db="EMBL/GenBank/DDBJ databases">
        <title>Distinct polysaccharide growth profiles of human intestinal Prevotella copri isolates.</title>
        <authorList>
            <person name="Fehlner-Peach H."/>
            <person name="Magnabosco C."/>
            <person name="Raghavan V."/>
            <person name="Scher J.U."/>
            <person name="Tett A."/>
            <person name="Cox L.M."/>
            <person name="Gottsegen C."/>
            <person name="Watters A."/>
            <person name="Wiltshire- Gordon J.D."/>
            <person name="Segata N."/>
            <person name="Bonneau R."/>
            <person name="Littman D.R."/>
        </authorList>
    </citation>
    <scope>NUCLEOTIDE SEQUENCE [LARGE SCALE GENOMIC DNA]</scope>
    <source>
        <strain evidence="7">iAQ1173</strain>
    </source>
</reference>
<comment type="caution">
    <text evidence="6">The sequence shown here is derived from an EMBL/GenBank/DDBJ whole genome shotgun (WGS) entry which is preliminary data.</text>
</comment>
<dbReference type="InterPro" id="IPR004399">
    <property type="entry name" value="HMP/HMP-P_kinase_dom"/>
</dbReference>
<dbReference type="GO" id="GO:0043565">
    <property type="term" value="F:sequence-specific DNA binding"/>
    <property type="evidence" value="ECO:0007669"/>
    <property type="project" value="InterPro"/>
</dbReference>
<gene>
    <name evidence="6" type="ORF">F7D20_08715</name>
</gene>
<dbReference type="PANTHER" id="PTHR20858:SF17">
    <property type="entry name" value="HYDROXYMETHYLPYRIMIDINE_PHOSPHOMETHYLPYRIMIDINE KINASE THI20-RELATED"/>
    <property type="match status" value="1"/>
</dbReference>
<dbReference type="PROSITE" id="PS01124">
    <property type="entry name" value="HTH_ARAC_FAMILY_2"/>
    <property type="match status" value="1"/>
</dbReference>
<evidence type="ECO:0000259" key="5">
    <source>
        <dbReference type="PROSITE" id="PS01124"/>
    </source>
</evidence>
<evidence type="ECO:0000313" key="7">
    <source>
        <dbReference type="Proteomes" id="UP000384372"/>
    </source>
</evidence>
<organism evidence="6 7">
    <name type="scientific">Segatella copri</name>
    <dbReference type="NCBI Taxonomy" id="165179"/>
    <lineage>
        <taxon>Bacteria</taxon>
        <taxon>Pseudomonadati</taxon>
        <taxon>Bacteroidota</taxon>
        <taxon>Bacteroidia</taxon>
        <taxon>Bacteroidales</taxon>
        <taxon>Prevotellaceae</taxon>
        <taxon>Segatella</taxon>
    </lineage>
</organism>
<dbReference type="GO" id="GO:0009228">
    <property type="term" value="P:thiamine biosynthetic process"/>
    <property type="evidence" value="ECO:0007669"/>
    <property type="project" value="InterPro"/>
</dbReference>
<evidence type="ECO:0000256" key="2">
    <source>
        <dbReference type="ARBA" id="ARBA00012135"/>
    </source>
</evidence>
<evidence type="ECO:0000256" key="4">
    <source>
        <dbReference type="ARBA" id="ARBA00023163"/>
    </source>
</evidence>
<dbReference type="EC" id="2.7.1.49" evidence="2"/>
<dbReference type="Pfam" id="PF08543">
    <property type="entry name" value="Phos_pyr_kin"/>
    <property type="match status" value="1"/>
</dbReference>
<dbReference type="InterPro" id="IPR018060">
    <property type="entry name" value="HTH_AraC"/>
</dbReference>
<accession>A0A6A7WCB7</accession>
<keyword evidence="7" id="KW-1185">Reference proteome</keyword>
<name>A0A6A7WCB7_9BACT</name>
<dbReference type="Pfam" id="PF12833">
    <property type="entry name" value="HTH_18"/>
    <property type="match status" value="1"/>
</dbReference>
<protein>
    <recommendedName>
        <fullName evidence="2">hydroxymethylpyrimidine kinase</fullName>
        <ecNumber evidence="2">2.7.1.49</ecNumber>
    </recommendedName>
</protein>
<evidence type="ECO:0000256" key="3">
    <source>
        <dbReference type="ARBA" id="ARBA00023015"/>
    </source>
</evidence>
<dbReference type="InterPro" id="IPR013749">
    <property type="entry name" value="PM/HMP-P_kinase-1"/>
</dbReference>
<keyword evidence="4" id="KW-0804">Transcription</keyword>
<dbReference type="Gene3D" id="1.10.10.60">
    <property type="entry name" value="Homeodomain-like"/>
    <property type="match status" value="1"/>
</dbReference>
<dbReference type="SUPFAM" id="SSF53613">
    <property type="entry name" value="Ribokinase-like"/>
    <property type="match status" value="1"/>
</dbReference>
<dbReference type="RefSeq" id="WP_158463702.1">
    <property type="nucleotide sequence ID" value="NZ_VZAD01000065.1"/>
</dbReference>
<dbReference type="Gene3D" id="3.40.1190.20">
    <property type="match status" value="1"/>
</dbReference>
<dbReference type="AlphaFoldDB" id="A0A6A7WCB7"/>
<dbReference type="Proteomes" id="UP000384372">
    <property type="component" value="Unassembled WGS sequence"/>
</dbReference>
<dbReference type="SUPFAM" id="SSF46689">
    <property type="entry name" value="Homeodomain-like"/>
    <property type="match status" value="1"/>
</dbReference>
<dbReference type="GO" id="GO:0008902">
    <property type="term" value="F:hydroxymethylpyrimidine kinase activity"/>
    <property type="evidence" value="ECO:0007669"/>
    <property type="project" value="UniProtKB-EC"/>
</dbReference>
<dbReference type="EMBL" id="VZAD01000065">
    <property type="protein sequence ID" value="MQP12031.1"/>
    <property type="molecule type" value="Genomic_DNA"/>
</dbReference>
<dbReference type="CDD" id="cd01169">
    <property type="entry name" value="HMPP_kinase"/>
    <property type="match status" value="1"/>
</dbReference>
<dbReference type="InterPro" id="IPR009057">
    <property type="entry name" value="Homeodomain-like_sf"/>
</dbReference>
<dbReference type="PANTHER" id="PTHR20858">
    <property type="entry name" value="PHOSPHOMETHYLPYRIMIDINE KINASE"/>
    <property type="match status" value="1"/>
</dbReference>
<dbReference type="GO" id="GO:0005829">
    <property type="term" value="C:cytosol"/>
    <property type="evidence" value="ECO:0007669"/>
    <property type="project" value="TreeGrafter"/>
</dbReference>
<dbReference type="InterPro" id="IPR029056">
    <property type="entry name" value="Ribokinase-like"/>
</dbReference>
<proteinExistence type="predicted"/>
<evidence type="ECO:0000313" key="6">
    <source>
        <dbReference type="EMBL" id="MQP12031.1"/>
    </source>
</evidence>